<evidence type="ECO:0000256" key="1">
    <source>
        <dbReference type="SAM" id="SignalP"/>
    </source>
</evidence>
<dbReference type="AlphaFoldDB" id="A0A517LK42"/>
<dbReference type="Proteomes" id="UP000316270">
    <property type="component" value="Chromosome 14"/>
</dbReference>
<reference evidence="2 3" key="1">
    <citation type="submission" date="2019-07" db="EMBL/GenBank/DDBJ databases">
        <title>Finished genome of Venturia effusa.</title>
        <authorList>
            <person name="Young C.A."/>
            <person name="Cox M.P."/>
            <person name="Ganley A.R.D."/>
            <person name="David W.J."/>
        </authorList>
    </citation>
    <scope>NUCLEOTIDE SEQUENCE [LARGE SCALE GENOMIC DNA]</scope>
    <source>
        <strain evidence="3">albino</strain>
    </source>
</reference>
<dbReference type="EMBL" id="CP042198">
    <property type="protein sequence ID" value="QDS75987.1"/>
    <property type="molecule type" value="Genomic_DNA"/>
</dbReference>
<protein>
    <submittedName>
        <fullName evidence="2">Uncharacterized protein</fullName>
    </submittedName>
</protein>
<evidence type="ECO:0000313" key="2">
    <source>
        <dbReference type="EMBL" id="QDS75987.1"/>
    </source>
</evidence>
<feature type="signal peptide" evidence="1">
    <location>
        <begin position="1"/>
        <end position="19"/>
    </location>
</feature>
<gene>
    <name evidence="2" type="ORF">FKW77_004316</name>
</gene>
<organism evidence="2 3">
    <name type="scientific">Venturia effusa</name>
    <dbReference type="NCBI Taxonomy" id="50376"/>
    <lineage>
        <taxon>Eukaryota</taxon>
        <taxon>Fungi</taxon>
        <taxon>Dikarya</taxon>
        <taxon>Ascomycota</taxon>
        <taxon>Pezizomycotina</taxon>
        <taxon>Dothideomycetes</taxon>
        <taxon>Pleosporomycetidae</taxon>
        <taxon>Venturiales</taxon>
        <taxon>Venturiaceae</taxon>
        <taxon>Venturia</taxon>
    </lineage>
</organism>
<name>A0A517LK42_9PEZI</name>
<proteinExistence type="predicted"/>
<feature type="chain" id="PRO_5021717340" evidence="1">
    <location>
        <begin position="20"/>
        <end position="103"/>
    </location>
</feature>
<sequence length="103" mass="11573">MKFSTLMPFTALLPTVTYAWNIGTKCCHTVTEIDIAKGANGCVAALGYQWAVTENDEQACIDQCQVHTTYRRELRTYKTRDYDNGHQHCLCTNFDATSGDPKC</sequence>
<accession>A0A517LK42</accession>
<evidence type="ECO:0000313" key="3">
    <source>
        <dbReference type="Proteomes" id="UP000316270"/>
    </source>
</evidence>
<keyword evidence="1" id="KW-0732">Signal</keyword>
<keyword evidence="3" id="KW-1185">Reference proteome</keyword>